<dbReference type="RefSeq" id="WP_134113140.1">
    <property type="nucleotide sequence ID" value="NZ_SOBG01000005.1"/>
</dbReference>
<accession>A0AA46DYI3</accession>
<feature type="transmembrane region" description="Helical" evidence="8">
    <location>
        <begin position="366"/>
        <end position="396"/>
    </location>
</feature>
<dbReference type="Proteomes" id="UP000294678">
    <property type="component" value="Unassembled WGS sequence"/>
</dbReference>
<evidence type="ECO:0000256" key="4">
    <source>
        <dbReference type="ARBA" id="ARBA00022475"/>
    </source>
</evidence>
<feature type="transmembrane region" description="Helical" evidence="8">
    <location>
        <begin position="312"/>
        <end position="330"/>
    </location>
</feature>
<dbReference type="AlphaFoldDB" id="A0AA46DYI3"/>
<dbReference type="PANTHER" id="PTHR43568:SF1">
    <property type="entry name" value="P PROTEIN"/>
    <property type="match status" value="1"/>
</dbReference>
<evidence type="ECO:0000259" key="9">
    <source>
        <dbReference type="Pfam" id="PF03600"/>
    </source>
</evidence>
<feature type="transmembrane region" description="Helical" evidence="8">
    <location>
        <begin position="91"/>
        <end position="124"/>
    </location>
</feature>
<keyword evidence="11" id="KW-1185">Reference proteome</keyword>
<feature type="transmembrane region" description="Helical" evidence="8">
    <location>
        <begin position="26"/>
        <end position="43"/>
    </location>
</feature>
<keyword evidence="7 8" id="KW-0472">Membrane</keyword>
<feature type="transmembrane region" description="Helical" evidence="8">
    <location>
        <begin position="278"/>
        <end position="300"/>
    </location>
</feature>
<dbReference type="PANTHER" id="PTHR43568">
    <property type="entry name" value="P PROTEIN"/>
    <property type="match status" value="1"/>
</dbReference>
<evidence type="ECO:0000256" key="3">
    <source>
        <dbReference type="ARBA" id="ARBA00022448"/>
    </source>
</evidence>
<comment type="caution">
    <text evidence="10">The sequence shown here is derived from an EMBL/GenBank/DDBJ whole genome shotgun (WGS) entry which is preliminary data.</text>
</comment>
<feature type="transmembrane region" description="Helical" evidence="8">
    <location>
        <begin position="408"/>
        <end position="429"/>
    </location>
</feature>
<evidence type="ECO:0000313" key="10">
    <source>
        <dbReference type="EMBL" id="TDT69727.1"/>
    </source>
</evidence>
<evidence type="ECO:0000256" key="8">
    <source>
        <dbReference type="SAM" id="Phobius"/>
    </source>
</evidence>
<protein>
    <submittedName>
        <fullName evidence="10">Tyrosine transporter P-protein</fullName>
    </submittedName>
</protein>
<keyword evidence="5 8" id="KW-0812">Transmembrane</keyword>
<dbReference type="EMBL" id="SOBG01000005">
    <property type="protein sequence ID" value="TDT69727.1"/>
    <property type="molecule type" value="Genomic_DNA"/>
</dbReference>
<evidence type="ECO:0000256" key="2">
    <source>
        <dbReference type="ARBA" id="ARBA00009843"/>
    </source>
</evidence>
<evidence type="ECO:0000256" key="6">
    <source>
        <dbReference type="ARBA" id="ARBA00022989"/>
    </source>
</evidence>
<dbReference type="Pfam" id="PF03600">
    <property type="entry name" value="CitMHS"/>
    <property type="match status" value="1"/>
</dbReference>
<feature type="transmembrane region" description="Helical" evidence="8">
    <location>
        <begin position="228"/>
        <end position="258"/>
    </location>
</feature>
<dbReference type="InterPro" id="IPR000802">
    <property type="entry name" value="Arsenical_pump_ArsB"/>
</dbReference>
<feature type="transmembrane region" description="Helical" evidence="8">
    <location>
        <begin position="55"/>
        <end position="79"/>
    </location>
</feature>
<feature type="transmembrane region" description="Helical" evidence="8">
    <location>
        <begin position="173"/>
        <end position="194"/>
    </location>
</feature>
<evidence type="ECO:0000313" key="11">
    <source>
        <dbReference type="Proteomes" id="UP000294678"/>
    </source>
</evidence>
<dbReference type="GO" id="GO:0015105">
    <property type="term" value="F:arsenite transmembrane transporter activity"/>
    <property type="evidence" value="ECO:0007669"/>
    <property type="project" value="InterPro"/>
</dbReference>
<gene>
    <name evidence="10" type="ORF">EV215_1256</name>
</gene>
<evidence type="ECO:0000256" key="5">
    <source>
        <dbReference type="ARBA" id="ARBA00022692"/>
    </source>
</evidence>
<dbReference type="CDD" id="cd01116">
    <property type="entry name" value="P_permease"/>
    <property type="match status" value="1"/>
</dbReference>
<comment type="similarity">
    <text evidence="2">Belongs to the CitM (TC 2.A.11) transporter family.</text>
</comment>
<proteinExistence type="inferred from homology"/>
<name>A0AA46DYI3_9FUSO</name>
<dbReference type="GO" id="GO:0005886">
    <property type="term" value="C:plasma membrane"/>
    <property type="evidence" value="ECO:0007669"/>
    <property type="project" value="UniProtKB-SubCell"/>
</dbReference>
<evidence type="ECO:0000256" key="1">
    <source>
        <dbReference type="ARBA" id="ARBA00004651"/>
    </source>
</evidence>
<comment type="subcellular location">
    <subcellularLocation>
        <location evidence="1">Cell membrane</location>
        <topology evidence="1">Multi-pass membrane protein</topology>
    </subcellularLocation>
</comment>
<organism evidence="10 11">
    <name type="scientific">Hypnocyclicus thermotrophus</name>
    <dbReference type="NCBI Taxonomy" id="1627895"/>
    <lineage>
        <taxon>Bacteria</taxon>
        <taxon>Fusobacteriati</taxon>
        <taxon>Fusobacteriota</taxon>
        <taxon>Fusobacteriia</taxon>
        <taxon>Fusobacteriales</taxon>
        <taxon>Fusobacteriaceae</taxon>
        <taxon>Hypnocyclicus</taxon>
    </lineage>
</organism>
<evidence type="ECO:0000256" key="7">
    <source>
        <dbReference type="ARBA" id="ARBA00023136"/>
    </source>
</evidence>
<keyword evidence="3" id="KW-0813">Transport</keyword>
<dbReference type="InterPro" id="IPR004680">
    <property type="entry name" value="Cit_transptr-like_dom"/>
</dbReference>
<keyword evidence="4" id="KW-1003">Cell membrane</keyword>
<reference evidence="10 11" key="1">
    <citation type="submission" date="2019-03" db="EMBL/GenBank/DDBJ databases">
        <title>Genomic Encyclopedia of Type Strains, Phase IV (KMG-IV): sequencing the most valuable type-strain genomes for metagenomic binning, comparative biology and taxonomic classification.</title>
        <authorList>
            <person name="Goeker M."/>
        </authorList>
    </citation>
    <scope>NUCLEOTIDE SEQUENCE [LARGE SCALE GENOMIC DNA]</scope>
    <source>
        <strain evidence="10 11">DSM 100055</strain>
    </source>
</reference>
<keyword evidence="6 8" id="KW-1133">Transmembrane helix</keyword>
<dbReference type="PRINTS" id="PR00758">
    <property type="entry name" value="ARSENICPUMP"/>
</dbReference>
<sequence>MTQFLIGVIIFILTFALIVSEKIPDTLSALLGGFLMIAVGIISEEKAFESIDMEVIFLLIGMMIIVHIMSETGVFQWVAIRLAQFVRGEPFLLLILLMLATALFSAFLDNVTTIMLIVPVSIILTEQLKLDPIPFLLMEVFASNIGGAATLIGDPPNILIATAGEISFNEFMFNMGPLVLIDMLFLIIISWFLFGRKMKVSRDLKARIMEIDPNRALRDNKILMKSGIVMGLVILGFLTNSITNFGIAATAMSGAVVLMIIAKQDPEEIFKTVEWKTLFFFIGLFILVQGVVEIGVLKILGQKMIKVTHGNLKITSALILWISTFVSAIVNNIPYTTTIIPLIKNELIPNIMKLHPELTKKTIEYALWWALSVGACFGGNATIVGASANVVATGIAAKSGRKISFFEFLKYGVLITILTVIVSNIYIYWRYL</sequence>
<dbReference type="InterPro" id="IPR051475">
    <property type="entry name" value="Diverse_Ion_Transporter"/>
</dbReference>
<feature type="domain" description="Citrate transporter-like" evidence="9">
    <location>
        <begin position="15"/>
        <end position="345"/>
    </location>
</feature>